<organism evidence="1 2">
    <name type="scientific">Amycolatopsis taiwanensis</name>
    <dbReference type="NCBI Taxonomy" id="342230"/>
    <lineage>
        <taxon>Bacteria</taxon>
        <taxon>Bacillati</taxon>
        <taxon>Actinomycetota</taxon>
        <taxon>Actinomycetes</taxon>
        <taxon>Pseudonocardiales</taxon>
        <taxon>Pseudonocardiaceae</taxon>
        <taxon>Amycolatopsis</taxon>
    </lineage>
</organism>
<gene>
    <name evidence="1" type="ORF">Atai01_36390</name>
</gene>
<reference evidence="1" key="1">
    <citation type="submission" date="2023-03" db="EMBL/GenBank/DDBJ databases">
        <title>Amycolatopsis taiwanensis NBRC 103393.</title>
        <authorList>
            <person name="Ichikawa N."/>
            <person name="Sato H."/>
            <person name="Tonouchi N."/>
        </authorList>
    </citation>
    <scope>NUCLEOTIDE SEQUENCE</scope>
    <source>
        <strain evidence="1">NBRC 103393</strain>
    </source>
</reference>
<sequence>MRVESPSLVLAPLEELGGDDGVSVEPVDESGGGVCVVGLDVLWELEEPVGVVSPVVRGGWVPTVAEEFDDGIVTVGRPSGPMVTLDIAEDEDEDDEDRGVLFSVCVSVSGAVL</sequence>
<dbReference type="RefSeq" id="WP_285487606.1">
    <property type="nucleotide sequence ID" value="NZ_BSTI01000007.1"/>
</dbReference>
<keyword evidence="2" id="KW-1185">Reference proteome</keyword>
<evidence type="ECO:0000313" key="1">
    <source>
        <dbReference type="EMBL" id="GLY67020.1"/>
    </source>
</evidence>
<protein>
    <submittedName>
        <fullName evidence="1">Uncharacterized protein</fullName>
    </submittedName>
</protein>
<accession>A0A9W6R262</accession>
<name>A0A9W6R262_9PSEU</name>
<comment type="caution">
    <text evidence="1">The sequence shown here is derived from an EMBL/GenBank/DDBJ whole genome shotgun (WGS) entry which is preliminary data.</text>
</comment>
<evidence type="ECO:0000313" key="2">
    <source>
        <dbReference type="Proteomes" id="UP001165136"/>
    </source>
</evidence>
<proteinExistence type="predicted"/>
<dbReference type="AlphaFoldDB" id="A0A9W6R262"/>
<dbReference type="EMBL" id="BSTI01000007">
    <property type="protein sequence ID" value="GLY67020.1"/>
    <property type="molecule type" value="Genomic_DNA"/>
</dbReference>
<dbReference type="Proteomes" id="UP001165136">
    <property type="component" value="Unassembled WGS sequence"/>
</dbReference>